<name>A0A8H7F1T9_AGABI</name>
<dbReference type="AlphaFoldDB" id="A0A8H7F1T9"/>
<accession>A0A8H7F1T9</accession>
<sequence length="184" mass="19338">MFFFRAICALTALTATLAEPIIARQNGNTNQQISDVLDPLAVQTRNNLFLINTLQANQTASDETVGVVVQQMVAQYNDAASALGAIPPSTGSDTVQPTDIELSRVFGETLQIVGTGFSGLEAQGSVPNFGNMVSQLDPAVAATATALSQVSSGSLEFAHILLLDVSQFFVAMGVWPETLAVMGF</sequence>
<organism evidence="2 3">
    <name type="scientific">Agaricus bisporus var. burnettii</name>
    <dbReference type="NCBI Taxonomy" id="192524"/>
    <lineage>
        <taxon>Eukaryota</taxon>
        <taxon>Fungi</taxon>
        <taxon>Dikarya</taxon>
        <taxon>Basidiomycota</taxon>
        <taxon>Agaricomycotina</taxon>
        <taxon>Agaricomycetes</taxon>
        <taxon>Agaricomycetidae</taxon>
        <taxon>Agaricales</taxon>
        <taxon>Agaricineae</taxon>
        <taxon>Agaricaceae</taxon>
        <taxon>Agaricus</taxon>
    </lineage>
</organism>
<comment type="caution">
    <text evidence="2">The sequence shown here is derived from an EMBL/GenBank/DDBJ whole genome shotgun (WGS) entry which is preliminary data.</text>
</comment>
<dbReference type="EMBL" id="JABXXO010000007">
    <property type="protein sequence ID" value="KAF7773348.1"/>
    <property type="molecule type" value="Genomic_DNA"/>
</dbReference>
<gene>
    <name evidence="2" type="ORF">Agabi119p4_5515</name>
</gene>
<evidence type="ECO:0000313" key="3">
    <source>
        <dbReference type="Proteomes" id="UP000629468"/>
    </source>
</evidence>
<protein>
    <submittedName>
        <fullName evidence="2">Uncharacterized protein</fullName>
    </submittedName>
</protein>
<feature type="signal peptide" evidence="1">
    <location>
        <begin position="1"/>
        <end position="18"/>
    </location>
</feature>
<evidence type="ECO:0000313" key="2">
    <source>
        <dbReference type="EMBL" id="KAF7773348.1"/>
    </source>
</evidence>
<proteinExistence type="predicted"/>
<evidence type="ECO:0000256" key="1">
    <source>
        <dbReference type="SAM" id="SignalP"/>
    </source>
</evidence>
<keyword evidence="1" id="KW-0732">Signal</keyword>
<dbReference type="OMA" id="PIIARQN"/>
<feature type="chain" id="PRO_5034790641" evidence="1">
    <location>
        <begin position="19"/>
        <end position="184"/>
    </location>
</feature>
<dbReference type="Proteomes" id="UP000629468">
    <property type="component" value="Unassembled WGS sequence"/>
</dbReference>
<reference evidence="2 3" key="1">
    <citation type="journal article" name="Sci. Rep.">
        <title>Telomere-to-telomere assembled and centromere annotated genomes of the two main subspecies of the button mushroom Agaricus bisporus reveal especially polymorphic chromosome ends.</title>
        <authorList>
            <person name="Sonnenberg A.S.M."/>
            <person name="Sedaghat-Telgerd N."/>
            <person name="Lavrijssen B."/>
            <person name="Ohm R.A."/>
            <person name="Hendrickx P.M."/>
            <person name="Scholtmeijer K."/>
            <person name="Baars J.J.P."/>
            <person name="van Peer A."/>
        </authorList>
    </citation>
    <scope>NUCLEOTIDE SEQUENCE [LARGE SCALE GENOMIC DNA]</scope>
    <source>
        <strain evidence="2 3">H119_p4</strain>
    </source>
</reference>